<dbReference type="InterPro" id="IPR009081">
    <property type="entry name" value="PP-bd_ACP"/>
</dbReference>
<feature type="domain" description="Carrier" evidence="4">
    <location>
        <begin position="127"/>
        <end position="202"/>
    </location>
</feature>
<dbReference type="PANTHER" id="PTHR45527:SF1">
    <property type="entry name" value="FATTY ACID SYNTHASE"/>
    <property type="match status" value="1"/>
</dbReference>
<dbReference type="EMBL" id="LHUJ01000136">
    <property type="protein sequence ID" value="KOR46391.1"/>
    <property type="molecule type" value="Genomic_DNA"/>
</dbReference>
<dbReference type="FunFam" id="1.10.1200.10:FF:000016">
    <property type="entry name" value="Non-ribosomal peptide synthase"/>
    <property type="match status" value="1"/>
</dbReference>
<dbReference type="GO" id="GO:0031177">
    <property type="term" value="F:phosphopantetheine binding"/>
    <property type="evidence" value="ECO:0007669"/>
    <property type="project" value="InterPro"/>
</dbReference>
<sequence length="697" mass="76217">RVDGALEYLGRNDAQIKLRGVRIELGEIETALRGCEGVREAVVIARQNAEEKRLIAYLVANATPTDGADVPTADALRMQLAACLPEVMLPSAYVWLDALPLTVNGKLDRRALPAPHTDALAAQAYVAPKGEQEALLATVWSELLGVERIGRHDSFFALGGHSLLAMRLISRIRNLLGVELPLTTLFAQPCLADLADALDGAAAIALPTIMPADRRKPLPLSFAQQRLWFIAQLDTRANPAFHIPVGLRLQGALAADVLQQALDRIVARHEALRTRFVAADGGAIQQIAPADSGFALRHFDLSPHADAETEILAHAQHEAGEAFDLSHGPLARGRLLRLGDDAHVLFLTLHHLVADGWSIGVLVREFVALYTAMMDGQPDPLPPLPLQYADVAVWQRHTLGEHALQRQRRFWHDHLAGAPELLELPTDRPRPALQDYRGDALTFQVDQPTSIALKALAERHGTTLYITLLAGWAILLARLSCQQEVVIGSPVANRNRSELEPLIGLFLNTQALRIDLSADPSVAALLARVRATALAAQEHQDLPFEQVIEALNPSRSMAHAPLYQVVLAMQNTPQEELTLPGLHITALPTGQVSAQVDLWWSISETDAGLRGSVIYASTLFDRATVQRWTQMWIALLQAMTAQPASRVSALPLLPEDHRTRLLQQFNRSTAPWPDAPLLQPLFNAQCRLTPDAPALSD</sequence>
<name>A0AAP0ZME2_9XANT</name>
<dbReference type="InterPro" id="IPR045851">
    <property type="entry name" value="AMP-bd_C_sf"/>
</dbReference>
<dbReference type="SUPFAM" id="SSF52777">
    <property type="entry name" value="CoA-dependent acyltransferases"/>
    <property type="match status" value="2"/>
</dbReference>
<feature type="non-terminal residue" evidence="5">
    <location>
        <position position="697"/>
    </location>
</feature>
<dbReference type="RefSeq" id="WP_053507208.1">
    <property type="nucleotide sequence ID" value="NZ_LHUJ01000136.1"/>
</dbReference>
<dbReference type="InterPro" id="IPR006162">
    <property type="entry name" value="Ppantetheine_attach_site"/>
</dbReference>
<proteinExistence type="predicted"/>
<dbReference type="InterPro" id="IPR023213">
    <property type="entry name" value="CAT-like_dom_sf"/>
</dbReference>
<dbReference type="Gene3D" id="3.30.559.10">
    <property type="entry name" value="Chloramphenicol acetyltransferase-like domain"/>
    <property type="match status" value="1"/>
</dbReference>
<gene>
    <name evidence="5" type="ORF">ADT25_07040</name>
</gene>
<dbReference type="Gene3D" id="1.10.1200.10">
    <property type="entry name" value="ACP-like"/>
    <property type="match status" value="1"/>
</dbReference>
<dbReference type="CDD" id="cd19531">
    <property type="entry name" value="LCL_NRPS-like"/>
    <property type="match status" value="1"/>
</dbReference>
<protein>
    <recommendedName>
        <fullName evidence="4">Carrier domain-containing protein</fullName>
    </recommendedName>
</protein>
<dbReference type="GO" id="GO:0043041">
    <property type="term" value="P:amino acid activation for nonribosomal peptide biosynthetic process"/>
    <property type="evidence" value="ECO:0007669"/>
    <property type="project" value="TreeGrafter"/>
</dbReference>
<accession>A0AAP0ZME2</accession>
<evidence type="ECO:0000256" key="2">
    <source>
        <dbReference type="ARBA" id="ARBA00022450"/>
    </source>
</evidence>
<evidence type="ECO:0000313" key="5">
    <source>
        <dbReference type="EMBL" id="KOR46391.1"/>
    </source>
</evidence>
<dbReference type="SMART" id="SM00823">
    <property type="entry name" value="PKS_PP"/>
    <property type="match status" value="1"/>
</dbReference>
<dbReference type="Pfam" id="PF13193">
    <property type="entry name" value="AMP-binding_C"/>
    <property type="match status" value="1"/>
</dbReference>
<dbReference type="Gene3D" id="3.30.559.30">
    <property type="entry name" value="Nonribosomal peptide synthetase, condensation domain"/>
    <property type="match status" value="1"/>
</dbReference>
<dbReference type="Pfam" id="PF00668">
    <property type="entry name" value="Condensation"/>
    <property type="match status" value="1"/>
</dbReference>
<dbReference type="FunFam" id="3.30.300.30:FF:000010">
    <property type="entry name" value="Enterobactin synthetase component F"/>
    <property type="match status" value="1"/>
</dbReference>
<reference evidence="5 6" key="2">
    <citation type="submission" date="2015-09" db="EMBL/GenBank/DDBJ databases">
        <title>Draft genome sequence of Xanthomonas oryzae pv. USA str. X11-5A.</title>
        <authorList>
            <person name="Knight B.M."/>
            <person name="Roberts D.P."/>
            <person name="Lin D."/>
            <person name="Hari K."/>
            <person name="Fletcher J."/>
            <person name="Melcher U."/>
            <person name="Blagden T."/>
            <person name="Winegar R.A."/>
        </authorList>
    </citation>
    <scope>NUCLEOTIDE SEQUENCE [LARGE SCALE GENOMIC DNA]</scope>
    <source>
        <strain evidence="5 6">X11-5A</strain>
    </source>
</reference>
<dbReference type="PROSITE" id="PS00012">
    <property type="entry name" value="PHOSPHOPANTETHEINE"/>
    <property type="match status" value="1"/>
</dbReference>
<evidence type="ECO:0000259" key="4">
    <source>
        <dbReference type="PROSITE" id="PS50075"/>
    </source>
</evidence>
<dbReference type="AlphaFoldDB" id="A0AAP0ZME2"/>
<evidence type="ECO:0000256" key="1">
    <source>
        <dbReference type="ARBA" id="ARBA00001957"/>
    </source>
</evidence>
<keyword evidence="2" id="KW-0596">Phosphopantetheine</keyword>
<dbReference type="PANTHER" id="PTHR45527">
    <property type="entry name" value="NONRIBOSOMAL PEPTIDE SYNTHETASE"/>
    <property type="match status" value="1"/>
</dbReference>
<keyword evidence="3" id="KW-0597">Phosphoprotein</keyword>
<dbReference type="GO" id="GO:0005829">
    <property type="term" value="C:cytosol"/>
    <property type="evidence" value="ECO:0007669"/>
    <property type="project" value="TreeGrafter"/>
</dbReference>
<dbReference type="GO" id="GO:0072330">
    <property type="term" value="P:monocarboxylic acid biosynthetic process"/>
    <property type="evidence" value="ECO:0007669"/>
    <property type="project" value="UniProtKB-ARBA"/>
</dbReference>
<dbReference type="InterPro" id="IPR020806">
    <property type="entry name" value="PKS_PP-bd"/>
</dbReference>
<dbReference type="FunFam" id="3.30.559.10:FF:000012">
    <property type="entry name" value="Non-ribosomal peptide synthetase"/>
    <property type="match status" value="1"/>
</dbReference>
<dbReference type="Gene3D" id="3.30.300.30">
    <property type="match status" value="1"/>
</dbReference>
<dbReference type="InterPro" id="IPR001242">
    <property type="entry name" value="Condensation_dom"/>
</dbReference>
<feature type="non-terminal residue" evidence="5">
    <location>
        <position position="1"/>
    </location>
</feature>
<dbReference type="GO" id="GO:0003824">
    <property type="term" value="F:catalytic activity"/>
    <property type="evidence" value="ECO:0007669"/>
    <property type="project" value="InterPro"/>
</dbReference>
<dbReference type="InterPro" id="IPR025110">
    <property type="entry name" value="AMP-bd_C"/>
</dbReference>
<comment type="cofactor">
    <cofactor evidence="1">
        <name>pantetheine 4'-phosphate</name>
        <dbReference type="ChEBI" id="CHEBI:47942"/>
    </cofactor>
</comment>
<comment type="caution">
    <text evidence="5">The sequence shown here is derived from an EMBL/GenBank/DDBJ whole genome shotgun (WGS) entry which is preliminary data.</text>
</comment>
<dbReference type="SUPFAM" id="SSF47336">
    <property type="entry name" value="ACP-like"/>
    <property type="match status" value="1"/>
</dbReference>
<dbReference type="SUPFAM" id="SSF56801">
    <property type="entry name" value="Acetyl-CoA synthetase-like"/>
    <property type="match status" value="1"/>
</dbReference>
<reference evidence="5 6" key="1">
    <citation type="submission" date="2015-07" db="EMBL/GenBank/DDBJ databases">
        <authorList>
            <consortium name="Consortium for Microbial Forensics and Genomics (microFORGE)"/>
            <person name="Knight B.M."/>
            <person name="Roberts D.P."/>
            <person name="Lin D."/>
            <person name="Hari K."/>
            <person name="Fletcher J."/>
            <person name="Melcher U."/>
            <person name="Blagden T."/>
            <person name="Winegar R.A."/>
        </authorList>
    </citation>
    <scope>NUCLEOTIDE SEQUENCE [LARGE SCALE GENOMIC DNA]</scope>
    <source>
        <strain evidence="5 6">X11-5A</strain>
    </source>
</reference>
<dbReference type="Proteomes" id="UP000036790">
    <property type="component" value="Unassembled WGS sequence"/>
</dbReference>
<dbReference type="GO" id="GO:0044550">
    <property type="term" value="P:secondary metabolite biosynthetic process"/>
    <property type="evidence" value="ECO:0007669"/>
    <property type="project" value="TreeGrafter"/>
</dbReference>
<dbReference type="InterPro" id="IPR036736">
    <property type="entry name" value="ACP-like_sf"/>
</dbReference>
<dbReference type="PROSITE" id="PS50075">
    <property type="entry name" value="CARRIER"/>
    <property type="match status" value="1"/>
</dbReference>
<evidence type="ECO:0000313" key="6">
    <source>
        <dbReference type="Proteomes" id="UP000036790"/>
    </source>
</evidence>
<dbReference type="Pfam" id="PF00550">
    <property type="entry name" value="PP-binding"/>
    <property type="match status" value="1"/>
</dbReference>
<evidence type="ECO:0000256" key="3">
    <source>
        <dbReference type="ARBA" id="ARBA00022553"/>
    </source>
</evidence>
<organism evidence="5 6">
    <name type="scientific">Xanthomonas oryzae</name>
    <dbReference type="NCBI Taxonomy" id="347"/>
    <lineage>
        <taxon>Bacteria</taxon>
        <taxon>Pseudomonadati</taxon>
        <taxon>Pseudomonadota</taxon>
        <taxon>Gammaproteobacteria</taxon>
        <taxon>Lysobacterales</taxon>
        <taxon>Lysobacteraceae</taxon>
        <taxon>Xanthomonas</taxon>
    </lineage>
</organism>